<reference evidence="3" key="1">
    <citation type="submission" date="2022-01" db="EMBL/GenBank/DDBJ databases">
        <title>Comparative genomics reveals a dynamic genome evolution in the ectomycorrhizal milk-cap (Lactarius) mushrooms.</title>
        <authorList>
            <consortium name="DOE Joint Genome Institute"/>
            <person name="Lebreton A."/>
            <person name="Tang N."/>
            <person name="Kuo A."/>
            <person name="LaButti K."/>
            <person name="Drula E."/>
            <person name="Barry K."/>
            <person name="Clum A."/>
            <person name="Lipzen A."/>
            <person name="Mousain D."/>
            <person name="Ng V."/>
            <person name="Wang R."/>
            <person name="Wang X."/>
            <person name="Dai Y."/>
            <person name="Henrissat B."/>
            <person name="Grigoriev I.V."/>
            <person name="Guerin-Laguette A."/>
            <person name="Yu F."/>
            <person name="Martin F.M."/>
        </authorList>
    </citation>
    <scope>NUCLEOTIDE SEQUENCE</scope>
    <source>
        <strain evidence="3">QP</strain>
    </source>
</reference>
<proteinExistence type="predicted"/>
<evidence type="ECO:0000313" key="3">
    <source>
        <dbReference type="EMBL" id="KAH8994430.1"/>
    </source>
</evidence>
<evidence type="ECO:0000313" key="4">
    <source>
        <dbReference type="Proteomes" id="UP001201163"/>
    </source>
</evidence>
<comment type="caution">
    <text evidence="3">The sequence shown here is derived from an EMBL/GenBank/DDBJ whole genome shotgun (WGS) entry which is preliminary data.</text>
</comment>
<keyword evidence="2" id="KW-1133">Transmembrane helix</keyword>
<protein>
    <recommendedName>
        <fullName evidence="5">Transmembrane protein</fullName>
    </recommendedName>
</protein>
<dbReference type="Proteomes" id="UP001201163">
    <property type="component" value="Unassembled WGS sequence"/>
</dbReference>
<keyword evidence="2" id="KW-0472">Membrane</keyword>
<feature type="transmembrane region" description="Helical" evidence="2">
    <location>
        <begin position="163"/>
        <end position="180"/>
    </location>
</feature>
<evidence type="ECO:0000256" key="1">
    <source>
        <dbReference type="SAM" id="MobiDB-lite"/>
    </source>
</evidence>
<evidence type="ECO:0000256" key="2">
    <source>
        <dbReference type="SAM" id="Phobius"/>
    </source>
</evidence>
<sequence>MSPAIFEDSQPTNSSSLQMPPAAQSRHVRFSEKVECSATSSTSPCLSPTVTPSISAGARSQLFSASSTTATEAPTSLLHHPSSLHIHMQREFSYRRKVPCIVTTAEDDGDGPKADAEKDAIALMLLLNKCYNVCTRFVLTGSILAVMGVVACVWGLLERAIAIFGSVCVGVCLVFGFVALR</sequence>
<keyword evidence="2" id="KW-0812">Transmembrane</keyword>
<name>A0AAD4Q9G9_9AGAM</name>
<gene>
    <name evidence="3" type="ORF">EDB92DRAFT_277076</name>
</gene>
<feature type="transmembrane region" description="Helical" evidence="2">
    <location>
        <begin position="137"/>
        <end position="157"/>
    </location>
</feature>
<keyword evidence="4" id="KW-1185">Reference proteome</keyword>
<organism evidence="3 4">
    <name type="scientific">Lactarius akahatsu</name>
    <dbReference type="NCBI Taxonomy" id="416441"/>
    <lineage>
        <taxon>Eukaryota</taxon>
        <taxon>Fungi</taxon>
        <taxon>Dikarya</taxon>
        <taxon>Basidiomycota</taxon>
        <taxon>Agaricomycotina</taxon>
        <taxon>Agaricomycetes</taxon>
        <taxon>Russulales</taxon>
        <taxon>Russulaceae</taxon>
        <taxon>Lactarius</taxon>
    </lineage>
</organism>
<accession>A0AAD4Q9G9</accession>
<evidence type="ECO:0008006" key="5">
    <source>
        <dbReference type="Google" id="ProtNLM"/>
    </source>
</evidence>
<feature type="region of interest" description="Disordered" evidence="1">
    <location>
        <begin position="1"/>
        <end position="28"/>
    </location>
</feature>
<dbReference type="EMBL" id="JAKELL010000014">
    <property type="protein sequence ID" value="KAH8994430.1"/>
    <property type="molecule type" value="Genomic_DNA"/>
</dbReference>
<dbReference type="AlphaFoldDB" id="A0AAD4Q9G9"/>
<feature type="compositionally biased region" description="Polar residues" evidence="1">
    <location>
        <begin position="9"/>
        <end position="18"/>
    </location>
</feature>